<comment type="caution">
    <text evidence="2">The sequence shown here is derived from an EMBL/GenBank/DDBJ whole genome shotgun (WGS) entry which is preliminary data.</text>
</comment>
<evidence type="ECO:0000313" key="2">
    <source>
        <dbReference type="EMBL" id="KAJ3474671.1"/>
    </source>
</evidence>
<accession>A0AAD5UU31</accession>
<name>A0AAD5UU31_9APHY</name>
<sequence>MQRTLPCELIHEIIATFCGEYIDSLIQNPDGPPELNFQLHKDGIQHDSTTNTSPDEVVNELPVSAIKPIINLLETSSQVRELTLSTLSLGMSIPRDEDGGVAKKVWSTVQALRAQLFESSFNEANLCPPTPFFACYTLAAMIPISFFGVLCSEEEKRDKIDVDYVAGINSLAVSHRRRMAPEAFVRPALRQTKHWTWVMGFMMPILFLELAGVVAPCLVMVHTQDEAERSELFESVLRSLKKLRELKFEQKLPGYFLNGVLVSEELDFDLFRYSALWSLSGDIESIRHLIDPSDYATCRALIADILQYWTARYPQLDDYVRWYEAQLEAQQQDEEDAGDEGDNELGDGGEDEQEAEGDVDDGEEVGNEEETGEEDEGEL</sequence>
<keyword evidence="3" id="KW-1185">Reference proteome</keyword>
<organism evidence="2 3">
    <name type="scientific">Meripilus lineatus</name>
    <dbReference type="NCBI Taxonomy" id="2056292"/>
    <lineage>
        <taxon>Eukaryota</taxon>
        <taxon>Fungi</taxon>
        <taxon>Dikarya</taxon>
        <taxon>Basidiomycota</taxon>
        <taxon>Agaricomycotina</taxon>
        <taxon>Agaricomycetes</taxon>
        <taxon>Polyporales</taxon>
        <taxon>Meripilaceae</taxon>
        <taxon>Meripilus</taxon>
    </lineage>
</organism>
<evidence type="ECO:0000256" key="1">
    <source>
        <dbReference type="SAM" id="MobiDB-lite"/>
    </source>
</evidence>
<gene>
    <name evidence="2" type="ORF">NLI96_g12328</name>
</gene>
<dbReference type="Proteomes" id="UP001212997">
    <property type="component" value="Unassembled WGS sequence"/>
</dbReference>
<feature type="region of interest" description="Disordered" evidence="1">
    <location>
        <begin position="329"/>
        <end position="379"/>
    </location>
</feature>
<feature type="compositionally biased region" description="Acidic residues" evidence="1">
    <location>
        <begin position="331"/>
        <end position="379"/>
    </location>
</feature>
<proteinExistence type="predicted"/>
<protein>
    <submittedName>
        <fullName evidence="2">Uncharacterized protein</fullName>
    </submittedName>
</protein>
<dbReference type="EMBL" id="JANAWD010001005">
    <property type="protein sequence ID" value="KAJ3474671.1"/>
    <property type="molecule type" value="Genomic_DNA"/>
</dbReference>
<evidence type="ECO:0000313" key="3">
    <source>
        <dbReference type="Proteomes" id="UP001212997"/>
    </source>
</evidence>
<reference evidence="2" key="1">
    <citation type="submission" date="2022-07" db="EMBL/GenBank/DDBJ databases">
        <title>Genome Sequence of Physisporinus lineatus.</title>
        <authorList>
            <person name="Buettner E."/>
        </authorList>
    </citation>
    <scope>NUCLEOTIDE SEQUENCE</scope>
    <source>
        <strain evidence="2">VT162</strain>
    </source>
</reference>
<dbReference type="AlphaFoldDB" id="A0AAD5UU31"/>